<dbReference type="AlphaFoldDB" id="A0A1M4ZS05"/>
<organism evidence="2 3">
    <name type="scientific">Desulfofundulus australicus DSM 11792</name>
    <dbReference type="NCBI Taxonomy" id="1121425"/>
    <lineage>
        <taxon>Bacteria</taxon>
        <taxon>Bacillati</taxon>
        <taxon>Bacillota</taxon>
        <taxon>Clostridia</taxon>
        <taxon>Eubacteriales</taxon>
        <taxon>Peptococcaceae</taxon>
        <taxon>Desulfofundulus</taxon>
    </lineage>
</organism>
<dbReference type="RefSeq" id="WP_073165078.1">
    <property type="nucleotide sequence ID" value="NZ_FQUW01000018.1"/>
</dbReference>
<reference evidence="3" key="1">
    <citation type="submission" date="2016-11" db="EMBL/GenBank/DDBJ databases">
        <authorList>
            <person name="Varghese N."/>
            <person name="Submissions S."/>
        </authorList>
    </citation>
    <scope>NUCLEOTIDE SEQUENCE [LARGE SCALE GENOMIC DNA]</scope>
    <source>
        <strain evidence="3">DSM 11792</strain>
    </source>
</reference>
<dbReference type="OrthoDB" id="9814037at2"/>
<protein>
    <recommendedName>
        <fullName evidence="1">Transcription factor zinc-finger domain-containing protein</fullName>
    </recommendedName>
</protein>
<name>A0A1M4ZS05_9FIRM</name>
<gene>
    <name evidence="2" type="ORF">SAMN02745218_01681</name>
</gene>
<feature type="domain" description="Transcription factor zinc-finger" evidence="1">
    <location>
        <begin position="4"/>
        <end position="42"/>
    </location>
</feature>
<dbReference type="Pfam" id="PF13453">
    <property type="entry name" value="Zn_ribbon_TFIIB"/>
    <property type="match status" value="1"/>
</dbReference>
<evidence type="ECO:0000313" key="3">
    <source>
        <dbReference type="Proteomes" id="UP000184196"/>
    </source>
</evidence>
<keyword evidence="3" id="KW-1185">Reference proteome</keyword>
<dbReference type="InterPro" id="IPR027392">
    <property type="entry name" value="TF_Znf"/>
</dbReference>
<sequence>MKECPVCHLPLKEVPRFGVLLDVCSRCHGVWLDGGELEKVVALAREFHGEFYQHRDYDRDYDDYHEYRHPGKYGHHGYHKHKKKRGILEIFEDLFD</sequence>
<proteinExistence type="predicted"/>
<dbReference type="EMBL" id="FQUW01000018">
    <property type="protein sequence ID" value="SHF20801.1"/>
    <property type="molecule type" value="Genomic_DNA"/>
</dbReference>
<evidence type="ECO:0000259" key="1">
    <source>
        <dbReference type="Pfam" id="PF13453"/>
    </source>
</evidence>
<accession>A0A1M4ZS05</accession>
<evidence type="ECO:0000313" key="2">
    <source>
        <dbReference type="EMBL" id="SHF20801.1"/>
    </source>
</evidence>
<dbReference type="Proteomes" id="UP000184196">
    <property type="component" value="Unassembled WGS sequence"/>
</dbReference>